<evidence type="ECO:0000313" key="3">
    <source>
        <dbReference type="Proteomes" id="UP000291343"/>
    </source>
</evidence>
<protein>
    <submittedName>
        <fullName evidence="2">Uncharacterized protein</fullName>
    </submittedName>
</protein>
<sequence length="126" mass="13591">MFLLDVRHCYSLYFVRVCKVSLNRMHVMDGDCTKADVVAEKAPQLQLHSPAAAAANGHDAVDGDDREEVVKQGLKGVVTMKEQPVKEASSEVVHSDKDTSKSNGETFDNGPVVNGSSDSDARENAS</sequence>
<dbReference type="InParanoid" id="A0A482WQ52"/>
<gene>
    <name evidence="2" type="ORF">LSTR_LSTR015981</name>
</gene>
<name>A0A482WQ52_LAOST</name>
<organism evidence="2 3">
    <name type="scientific">Laodelphax striatellus</name>
    <name type="common">Small brown planthopper</name>
    <name type="synonym">Delphax striatella</name>
    <dbReference type="NCBI Taxonomy" id="195883"/>
    <lineage>
        <taxon>Eukaryota</taxon>
        <taxon>Metazoa</taxon>
        <taxon>Ecdysozoa</taxon>
        <taxon>Arthropoda</taxon>
        <taxon>Hexapoda</taxon>
        <taxon>Insecta</taxon>
        <taxon>Pterygota</taxon>
        <taxon>Neoptera</taxon>
        <taxon>Paraneoptera</taxon>
        <taxon>Hemiptera</taxon>
        <taxon>Auchenorrhyncha</taxon>
        <taxon>Fulgoroidea</taxon>
        <taxon>Delphacidae</taxon>
        <taxon>Criomorphinae</taxon>
        <taxon>Laodelphax</taxon>
    </lineage>
</organism>
<dbReference type="EMBL" id="QKKF02028337">
    <property type="protein sequence ID" value="RZF35416.1"/>
    <property type="molecule type" value="Genomic_DNA"/>
</dbReference>
<dbReference type="Proteomes" id="UP000291343">
    <property type="component" value="Unassembled WGS sequence"/>
</dbReference>
<evidence type="ECO:0000313" key="2">
    <source>
        <dbReference type="EMBL" id="RZF35416.1"/>
    </source>
</evidence>
<feature type="compositionally biased region" description="Basic and acidic residues" evidence="1">
    <location>
        <begin position="83"/>
        <end position="100"/>
    </location>
</feature>
<dbReference type="AlphaFoldDB" id="A0A482WQ52"/>
<reference evidence="2 3" key="1">
    <citation type="journal article" date="2017" name="Gigascience">
        <title>Genome sequence of the small brown planthopper, Laodelphax striatellus.</title>
        <authorList>
            <person name="Zhu J."/>
            <person name="Jiang F."/>
            <person name="Wang X."/>
            <person name="Yang P."/>
            <person name="Bao Y."/>
            <person name="Zhao W."/>
            <person name="Wang W."/>
            <person name="Lu H."/>
            <person name="Wang Q."/>
            <person name="Cui N."/>
            <person name="Li J."/>
            <person name="Chen X."/>
            <person name="Luo L."/>
            <person name="Yu J."/>
            <person name="Kang L."/>
            <person name="Cui F."/>
        </authorList>
    </citation>
    <scope>NUCLEOTIDE SEQUENCE [LARGE SCALE GENOMIC DNA]</scope>
    <source>
        <strain evidence="2">Lst14</strain>
    </source>
</reference>
<keyword evidence="3" id="KW-1185">Reference proteome</keyword>
<proteinExistence type="predicted"/>
<feature type="region of interest" description="Disordered" evidence="1">
    <location>
        <begin position="75"/>
        <end position="126"/>
    </location>
</feature>
<evidence type="ECO:0000256" key="1">
    <source>
        <dbReference type="SAM" id="MobiDB-lite"/>
    </source>
</evidence>
<comment type="caution">
    <text evidence="2">The sequence shown here is derived from an EMBL/GenBank/DDBJ whole genome shotgun (WGS) entry which is preliminary data.</text>
</comment>
<accession>A0A482WQ52</accession>